<dbReference type="Proteomes" id="UP000076088">
    <property type="component" value="Chromosome"/>
</dbReference>
<keyword evidence="3" id="KW-1185">Reference proteome</keyword>
<keyword evidence="1" id="KW-0732">Signal</keyword>
<proteinExistence type="predicted"/>
<feature type="chain" id="PRO_5041960514" evidence="1">
    <location>
        <begin position="25"/>
        <end position="266"/>
    </location>
</feature>
<name>A0AAC9FHA2_SPHMC</name>
<dbReference type="EMBL" id="CP013344">
    <property type="protein sequence ID" value="AMU92423.1"/>
    <property type="molecule type" value="Genomic_DNA"/>
</dbReference>
<sequence length="266" mass="29635">MFRLTLTSGAAIAASFFLCQPLIAQTGGTPATVEGLPATEWEAAYARPLDDAAVASPEIFRLLTEWAPVKDPKNPGLYRKYVGEDEAKLVIRHLRRDGKLDAGEIDLLEEFAFPKDRVIQLTRLGADGKPDKASKTAVTTPPGMMQSFARELVAMWQSEWEKPDAAGWPTLAGIYARDPKKAELLHKRVRAAGQAMLTAKWQSSNAGNRWVPFRDTIRLYSDATLKLPQPQWPRGKQLLYDAAADTDRHYGDAIQDFLYNWLKPAP</sequence>
<dbReference type="KEGG" id="smaz:LH19_25180"/>
<dbReference type="AlphaFoldDB" id="A0AAC9FHA2"/>
<feature type="signal peptide" evidence="1">
    <location>
        <begin position="1"/>
        <end position="24"/>
    </location>
</feature>
<reference evidence="2 3" key="2">
    <citation type="journal article" date="2016" name="Genome Announc.">
        <title>Complete Genome Sequence of Sphingopyxis macrogoltabida Strain 203N (NBRC 111659), a Polyethylene Glycol Degrader.</title>
        <authorList>
            <person name="Ohtsubo Y."/>
            <person name="Nonoyama S."/>
            <person name="Nagata Y."/>
            <person name="Numata M."/>
            <person name="Tsuchikane K."/>
            <person name="Hosoyama A."/>
            <person name="Yamazoe A."/>
            <person name="Tsuda M."/>
            <person name="Fujita N."/>
            <person name="Kawai F."/>
        </authorList>
    </citation>
    <scope>NUCLEOTIDE SEQUENCE [LARGE SCALE GENOMIC DNA]</scope>
    <source>
        <strain evidence="2 3">203N</strain>
    </source>
</reference>
<gene>
    <name evidence="2" type="ORF">ATM17_25750</name>
</gene>
<evidence type="ECO:0000313" key="2">
    <source>
        <dbReference type="EMBL" id="AMU92423.1"/>
    </source>
</evidence>
<reference evidence="3" key="1">
    <citation type="submission" date="2015-11" db="EMBL/GenBank/DDBJ databases">
        <title>Complete genome sequence of a polyethylene-glycol degrader Sphingopyxis macrogoltabida 203N (NBRC 111659).</title>
        <authorList>
            <person name="Yoshiyuki O."/>
            <person name="Shouta N."/>
            <person name="Nagata Y."/>
            <person name="Numata M."/>
            <person name="Tsuchikane K."/>
            <person name="Hosoyama A."/>
            <person name="Yamazoe A."/>
            <person name="Tsuda M."/>
            <person name="Fujita N."/>
            <person name="Kawai F."/>
        </authorList>
    </citation>
    <scope>NUCLEOTIDE SEQUENCE [LARGE SCALE GENOMIC DNA]</scope>
    <source>
        <strain evidence="3">203N</strain>
    </source>
</reference>
<protein>
    <submittedName>
        <fullName evidence="2">Heat-inducible transcriptional repressor</fullName>
    </submittedName>
</protein>
<evidence type="ECO:0000313" key="3">
    <source>
        <dbReference type="Proteomes" id="UP000076088"/>
    </source>
</evidence>
<organism evidence="2 3">
    <name type="scientific">Sphingopyxis macrogoltabida</name>
    <name type="common">Sphingomonas macrogoltabidus</name>
    <dbReference type="NCBI Taxonomy" id="33050"/>
    <lineage>
        <taxon>Bacteria</taxon>
        <taxon>Pseudomonadati</taxon>
        <taxon>Pseudomonadota</taxon>
        <taxon>Alphaproteobacteria</taxon>
        <taxon>Sphingomonadales</taxon>
        <taxon>Sphingomonadaceae</taxon>
        <taxon>Sphingopyxis</taxon>
    </lineage>
</organism>
<dbReference type="RefSeq" id="WP_062913016.1">
    <property type="nucleotide sequence ID" value="NZ_CP009429.1"/>
</dbReference>
<evidence type="ECO:0000256" key="1">
    <source>
        <dbReference type="SAM" id="SignalP"/>
    </source>
</evidence>
<accession>A0AAC9FHA2</accession>